<name>A0A1I3IZ92_9SPIR</name>
<evidence type="ECO:0000313" key="6">
    <source>
        <dbReference type="Proteomes" id="UP000182737"/>
    </source>
</evidence>
<comment type="catalytic activity">
    <reaction evidence="2">
        <text>2 GTP = 3',3'-c-di-GMP + 2 diphosphate</text>
        <dbReference type="Rhea" id="RHEA:24898"/>
        <dbReference type="ChEBI" id="CHEBI:33019"/>
        <dbReference type="ChEBI" id="CHEBI:37565"/>
        <dbReference type="ChEBI" id="CHEBI:58805"/>
        <dbReference type="EC" id="2.7.7.65"/>
    </reaction>
</comment>
<evidence type="ECO:0000256" key="1">
    <source>
        <dbReference type="ARBA" id="ARBA00012528"/>
    </source>
</evidence>
<evidence type="ECO:0000259" key="4">
    <source>
        <dbReference type="PROSITE" id="PS50887"/>
    </source>
</evidence>
<dbReference type="Pfam" id="PF00990">
    <property type="entry name" value="GGDEF"/>
    <property type="match status" value="1"/>
</dbReference>
<feature type="transmembrane region" description="Helical" evidence="3">
    <location>
        <begin position="16"/>
        <end position="37"/>
    </location>
</feature>
<dbReference type="NCBIfam" id="TIGR00254">
    <property type="entry name" value="GGDEF"/>
    <property type="match status" value="1"/>
</dbReference>
<evidence type="ECO:0000256" key="2">
    <source>
        <dbReference type="ARBA" id="ARBA00034247"/>
    </source>
</evidence>
<dbReference type="GO" id="GO:0005886">
    <property type="term" value="C:plasma membrane"/>
    <property type="evidence" value="ECO:0007669"/>
    <property type="project" value="TreeGrafter"/>
</dbReference>
<dbReference type="GO" id="GO:0043709">
    <property type="term" value="P:cell adhesion involved in single-species biofilm formation"/>
    <property type="evidence" value="ECO:0007669"/>
    <property type="project" value="TreeGrafter"/>
</dbReference>
<keyword evidence="3" id="KW-0472">Membrane</keyword>
<dbReference type="EMBL" id="FORI01000002">
    <property type="protein sequence ID" value="SFI53175.1"/>
    <property type="molecule type" value="Genomic_DNA"/>
</dbReference>
<reference evidence="6" key="1">
    <citation type="submission" date="2016-10" db="EMBL/GenBank/DDBJ databases">
        <authorList>
            <person name="Varghese N."/>
            <person name="Submissions S."/>
        </authorList>
    </citation>
    <scope>NUCLEOTIDE SEQUENCE [LARGE SCALE GENOMIC DNA]</scope>
    <source>
        <strain evidence="6">XBD1002</strain>
    </source>
</reference>
<dbReference type="GO" id="GO:0052621">
    <property type="term" value="F:diguanylate cyclase activity"/>
    <property type="evidence" value="ECO:0007669"/>
    <property type="project" value="UniProtKB-EC"/>
</dbReference>
<proteinExistence type="predicted"/>
<dbReference type="CDD" id="cd01949">
    <property type="entry name" value="GGDEF"/>
    <property type="match status" value="1"/>
</dbReference>
<dbReference type="InterPro" id="IPR043128">
    <property type="entry name" value="Rev_trsase/Diguanyl_cyclase"/>
</dbReference>
<feature type="domain" description="GGDEF" evidence="4">
    <location>
        <begin position="347"/>
        <end position="465"/>
    </location>
</feature>
<accession>A0A1I3IZ92</accession>
<organism evidence="5 6">
    <name type="scientific">Treponema bryantii</name>
    <dbReference type="NCBI Taxonomy" id="163"/>
    <lineage>
        <taxon>Bacteria</taxon>
        <taxon>Pseudomonadati</taxon>
        <taxon>Spirochaetota</taxon>
        <taxon>Spirochaetia</taxon>
        <taxon>Spirochaetales</taxon>
        <taxon>Treponemataceae</taxon>
        <taxon>Treponema</taxon>
    </lineage>
</organism>
<dbReference type="InterPro" id="IPR000160">
    <property type="entry name" value="GGDEF_dom"/>
</dbReference>
<dbReference type="PANTHER" id="PTHR45138">
    <property type="entry name" value="REGULATORY COMPONENTS OF SENSORY TRANSDUCTION SYSTEM"/>
    <property type="match status" value="1"/>
</dbReference>
<sequence>MLADFFYKDILLKQKIPVIILLVLSLLLITYITPSFLHNKQHEISNNQLVASHIYGLIAGSVERPIGISTGLSSDEFLIRALEQEEETNPKAMEAMMSSFLSAITNQFGYAATFVVSEKTKRFYTPTGIAKIVNPQDDPYDNWYPIFIDNGLDVAVETDRDQLFDYRWSIFINARIKDDEGNTLGVCRIGLFMEDFQKMLQEVEKEYQVKINLIDTQGLVQVDTNFNNIKNAYISDALSDGANDKAFTHVKKGKSGFRMTRYMPSLRWYLVVQGNNIIQAQTKGIISIVLIYFFIIHAILYFLFDQKKVQHHDLVKSSLPEDELTGLPNRNYLKESYGELGVFNTTRYKSLVVFDIDHFKIVNDGRDGDKIVLAIVELAKTALDDRGIMFRWSGDEFVLFLEMDSYEAEERFTDFCEQSQKELDVTVSVGIVDVDLSVSIKTNYYRAVQACYAVKEAGGNGVGKR</sequence>
<evidence type="ECO:0000256" key="3">
    <source>
        <dbReference type="SAM" id="Phobius"/>
    </source>
</evidence>
<protein>
    <recommendedName>
        <fullName evidence="1">diguanylate cyclase</fullName>
        <ecNumber evidence="1">2.7.7.65</ecNumber>
    </recommendedName>
</protein>
<dbReference type="EC" id="2.7.7.65" evidence="1"/>
<dbReference type="GO" id="GO:1902201">
    <property type="term" value="P:negative regulation of bacterial-type flagellum-dependent cell motility"/>
    <property type="evidence" value="ECO:0007669"/>
    <property type="project" value="TreeGrafter"/>
</dbReference>
<keyword evidence="3" id="KW-1133">Transmembrane helix</keyword>
<dbReference type="SUPFAM" id="SSF55073">
    <property type="entry name" value="Nucleotide cyclase"/>
    <property type="match status" value="1"/>
</dbReference>
<keyword evidence="3" id="KW-0812">Transmembrane</keyword>
<feature type="transmembrane region" description="Helical" evidence="3">
    <location>
        <begin position="285"/>
        <end position="304"/>
    </location>
</feature>
<dbReference type="Proteomes" id="UP000182737">
    <property type="component" value="Unassembled WGS sequence"/>
</dbReference>
<dbReference type="InterPro" id="IPR050469">
    <property type="entry name" value="Diguanylate_Cyclase"/>
</dbReference>
<dbReference type="InterPro" id="IPR029787">
    <property type="entry name" value="Nucleotide_cyclase"/>
</dbReference>
<dbReference type="AlphaFoldDB" id="A0A1I3IZ92"/>
<dbReference type="PANTHER" id="PTHR45138:SF9">
    <property type="entry name" value="DIGUANYLATE CYCLASE DGCM-RELATED"/>
    <property type="match status" value="1"/>
</dbReference>
<evidence type="ECO:0000313" key="5">
    <source>
        <dbReference type="EMBL" id="SFI53175.1"/>
    </source>
</evidence>
<dbReference type="Gene3D" id="3.30.70.270">
    <property type="match status" value="1"/>
</dbReference>
<keyword evidence="6" id="KW-1185">Reference proteome</keyword>
<dbReference type="PROSITE" id="PS50887">
    <property type="entry name" value="GGDEF"/>
    <property type="match status" value="1"/>
</dbReference>
<dbReference type="SMART" id="SM00267">
    <property type="entry name" value="GGDEF"/>
    <property type="match status" value="1"/>
</dbReference>
<gene>
    <name evidence="5" type="ORF">SAMN04487775_102228</name>
</gene>